<name>A0ABU9B9A0_9BURK</name>
<dbReference type="Proteomes" id="UP001368500">
    <property type="component" value="Unassembled WGS sequence"/>
</dbReference>
<comment type="caution">
    <text evidence="2">The sequence shown here is derived from an EMBL/GenBank/DDBJ whole genome shotgun (WGS) entry which is preliminary data.</text>
</comment>
<organism evidence="2 3">
    <name type="scientific">Pseudaquabacterium rugosum</name>
    <dbReference type="NCBI Taxonomy" id="2984194"/>
    <lineage>
        <taxon>Bacteria</taxon>
        <taxon>Pseudomonadati</taxon>
        <taxon>Pseudomonadota</taxon>
        <taxon>Betaproteobacteria</taxon>
        <taxon>Burkholderiales</taxon>
        <taxon>Sphaerotilaceae</taxon>
        <taxon>Pseudaquabacterium</taxon>
    </lineage>
</organism>
<protein>
    <submittedName>
        <fullName evidence="2">Uncharacterized protein</fullName>
    </submittedName>
</protein>
<sequence>MSRTLIRTASLLALVATPLLGQAAGLDPNTFIVGHPASPRWTAAPVQHANGEHPAVLQARAARAAHIDGNTFLVQPPAATRWLAVAPLADVQLAAAETAVAGLGVVAR</sequence>
<accession>A0ABU9B9A0</accession>
<dbReference type="RefSeq" id="WP_341374237.1">
    <property type="nucleotide sequence ID" value="NZ_JBBUTF010000008.1"/>
</dbReference>
<proteinExistence type="predicted"/>
<gene>
    <name evidence="2" type="ORF">AACH11_10835</name>
</gene>
<evidence type="ECO:0000256" key="1">
    <source>
        <dbReference type="SAM" id="SignalP"/>
    </source>
</evidence>
<evidence type="ECO:0000313" key="3">
    <source>
        <dbReference type="Proteomes" id="UP001368500"/>
    </source>
</evidence>
<feature type="signal peptide" evidence="1">
    <location>
        <begin position="1"/>
        <end position="23"/>
    </location>
</feature>
<keyword evidence="1" id="KW-0732">Signal</keyword>
<feature type="chain" id="PRO_5046395207" evidence="1">
    <location>
        <begin position="24"/>
        <end position="108"/>
    </location>
</feature>
<reference evidence="2 3" key="1">
    <citation type="submission" date="2024-04" db="EMBL/GenBank/DDBJ databases">
        <title>Novel species of the genus Ideonella isolated from streams.</title>
        <authorList>
            <person name="Lu H."/>
        </authorList>
    </citation>
    <scope>NUCLEOTIDE SEQUENCE [LARGE SCALE GENOMIC DNA]</scope>
    <source>
        <strain evidence="2 3">BYS139W</strain>
    </source>
</reference>
<dbReference type="EMBL" id="JBBUTF010000008">
    <property type="protein sequence ID" value="MEK8026453.1"/>
    <property type="molecule type" value="Genomic_DNA"/>
</dbReference>
<keyword evidence="3" id="KW-1185">Reference proteome</keyword>
<evidence type="ECO:0000313" key="2">
    <source>
        <dbReference type="EMBL" id="MEK8026453.1"/>
    </source>
</evidence>